<evidence type="ECO:0000259" key="1">
    <source>
        <dbReference type="Pfam" id="PF12937"/>
    </source>
</evidence>
<dbReference type="Gene3D" id="3.80.10.10">
    <property type="entry name" value="Ribonuclease Inhibitor"/>
    <property type="match status" value="1"/>
</dbReference>
<evidence type="ECO:0000313" key="2">
    <source>
        <dbReference type="EMBL" id="KAK4034449.1"/>
    </source>
</evidence>
<comment type="caution">
    <text evidence="2">The sequence shown here is derived from an EMBL/GenBank/DDBJ whole genome shotgun (WGS) entry which is preliminary data.</text>
</comment>
<feature type="domain" description="F-box" evidence="1">
    <location>
        <begin position="25"/>
        <end position="72"/>
    </location>
</feature>
<organism evidence="2 3">
    <name type="scientific">Parachaetomium inaequale</name>
    <dbReference type="NCBI Taxonomy" id="2588326"/>
    <lineage>
        <taxon>Eukaryota</taxon>
        <taxon>Fungi</taxon>
        <taxon>Dikarya</taxon>
        <taxon>Ascomycota</taxon>
        <taxon>Pezizomycotina</taxon>
        <taxon>Sordariomycetes</taxon>
        <taxon>Sordariomycetidae</taxon>
        <taxon>Sordariales</taxon>
        <taxon>Chaetomiaceae</taxon>
        <taxon>Parachaetomium</taxon>
    </lineage>
</organism>
<reference evidence="3" key="1">
    <citation type="journal article" date="2023" name="Mol. Phylogenet. Evol.">
        <title>Genome-scale phylogeny and comparative genomics of the fungal order Sordariales.</title>
        <authorList>
            <person name="Hensen N."/>
            <person name="Bonometti L."/>
            <person name="Westerberg I."/>
            <person name="Brannstrom I.O."/>
            <person name="Guillou S."/>
            <person name="Cros-Aarteil S."/>
            <person name="Calhoun S."/>
            <person name="Haridas S."/>
            <person name="Kuo A."/>
            <person name="Mondo S."/>
            <person name="Pangilinan J."/>
            <person name="Riley R."/>
            <person name="LaButti K."/>
            <person name="Andreopoulos B."/>
            <person name="Lipzen A."/>
            <person name="Chen C."/>
            <person name="Yan M."/>
            <person name="Daum C."/>
            <person name="Ng V."/>
            <person name="Clum A."/>
            <person name="Steindorff A."/>
            <person name="Ohm R.A."/>
            <person name="Martin F."/>
            <person name="Silar P."/>
            <person name="Natvig D.O."/>
            <person name="Lalanne C."/>
            <person name="Gautier V."/>
            <person name="Ament-Velasquez S.L."/>
            <person name="Kruys A."/>
            <person name="Hutchinson M.I."/>
            <person name="Powell A.J."/>
            <person name="Barry K."/>
            <person name="Miller A.N."/>
            <person name="Grigoriev I.V."/>
            <person name="Debuchy R."/>
            <person name="Gladieux P."/>
            <person name="Hiltunen Thoren M."/>
            <person name="Johannesson H."/>
        </authorList>
    </citation>
    <scope>NUCLEOTIDE SEQUENCE [LARGE SCALE GENOMIC DNA]</scope>
    <source>
        <strain evidence="3">CBS 284.82</strain>
    </source>
</reference>
<dbReference type="InterPro" id="IPR001810">
    <property type="entry name" value="F-box_dom"/>
</dbReference>
<keyword evidence="3" id="KW-1185">Reference proteome</keyword>
<dbReference type="AlphaFoldDB" id="A0AAN6P9W5"/>
<proteinExistence type="predicted"/>
<sequence>MAALWDAYPLGFLPYDPMALPCFLPNLPQEIMYKICEEVVGPNEDTGSLARLARTCRTLNQVATPLLYRELKFDAQGHFDWETNHTRNLGTTLQALFTLQGNQALGSAVRSMELGPTSSTLWRINWHITFGMFQAYNATIRHLFDLDPTHNGSFPRPATTMALIFSAPNLTSLQLTTESGWQDTNFLLNKHNNRVTGPKFILANLTTLNINHSHLPWNRDAGTVLHKLNGLLHTVPNLTSLTINLARGGTSMTARLPNLTTLVLINTHLCARGLHHLTRACTQLVHFELTHDPESPHKRFLPVSPGQVLDCVVPSRHTLQRLCIKTWMPEDNMANTLTQQQFPLLERLGGFPALRLVGVDYRAVVRRQYEDGALVELLNGLESLQGVVLLGVEASGGLGGEVEMLKRGIGCAVWPRLRAVRVQSLGDGGFSEGIWTSLETLLGRMGWVAAPQRAERMEMVTAGVSFVAVPAWAVE</sequence>
<name>A0AAN6P9W5_9PEZI</name>
<dbReference type="InterPro" id="IPR032675">
    <property type="entry name" value="LRR_dom_sf"/>
</dbReference>
<dbReference type="Proteomes" id="UP001303115">
    <property type="component" value="Unassembled WGS sequence"/>
</dbReference>
<protein>
    <recommendedName>
        <fullName evidence="1">F-box domain-containing protein</fullName>
    </recommendedName>
</protein>
<dbReference type="SUPFAM" id="SSF52047">
    <property type="entry name" value="RNI-like"/>
    <property type="match status" value="1"/>
</dbReference>
<dbReference type="Pfam" id="PF12937">
    <property type="entry name" value="F-box-like"/>
    <property type="match status" value="1"/>
</dbReference>
<gene>
    <name evidence="2" type="ORF">C8A01DRAFT_39065</name>
</gene>
<dbReference type="EMBL" id="MU854479">
    <property type="protein sequence ID" value="KAK4034449.1"/>
    <property type="molecule type" value="Genomic_DNA"/>
</dbReference>
<accession>A0AAN6P9W5</accession>
<evidence type="ECO:0000313" key="3">
    <source>
        <dbReference type="Proteomes" id="UP001303115"/>
    </source>
</evidence>